<evidence type="ECO:0000313" key="3">
    <source>
        <dbReference type="Proteomes" id="UP001529510"/>
    </source>
</evidence>
<feature type="compositionally biased region" description="Low complexity" evidence="1">
    <location>
        <begin position="18"/>
        <end position="35"/>
    </location>
</feature>
<comment type="caution">
    <text evidence="2">The sequence shown here is derived from an EMBL/GenBank/DDBJ whole genome shotgun (WGS) entry which is preliminary data.</text>
</comment>
<dbReference type="EMBL" id="JAMKFB020000025">
    <property type="protein sequence ID" value="KAL0155823.1"/>
    <property type="molecule type" value="Genomic_DNA"/>
</dbReference>
<organism evidence="2 3">
    <name type="scientific">Cirrhinus mrigala</name>
    <name type="common">Mrigala</name>
    <dbReference type="NCBI Taxonomy" id="683832"/>
    <lineage>
        <taxon>Eukaryota</taxon>
        <taxon>Metazoa</taxon>
        <taxon>Chordata</taxon>
        <taxon>Craniata</taxon>
        <taxon>Vertebrata</taxon>
        <taxon>Euteleostomi</taxon>
        <taxon>Actinopterygii</taxon>
        <taxon>Neopterygii</taxon>
        <taxon>Teleostei</taxon>
        <taxon>Ostariophysi</taxon>
        <taxon>Cypriniformes</taxon>
        <taxon>Cyprinidae</taxon>
        <taxon>Labeoninae</taxon>
        <taxon>Labeonini</taxon>
        <taxon>Cirrhinus</taxon>
    </lineage>
</organism>
<gene>
    <name evidence="2" type="ORF">M9458_050086</name>
</gene>
<feature type="region of interest" description="Disordered" evidence="1">
    <location>
        <begin position="18"/>
        <end position="59"/>
    </location>
</feature>
<reference evidence="2 3" key="1">
    <citation type="submission" date="2024-05" db="EMBL/GenBank/DDBJ databases">
        <title>Genome sequencing and assembly of Indian major carp, Cirrhinus mrigala (Hamilton, 1822).</title>
        <authorList>
            <person name="Mohindra V."/>
            <person name="Chowdhury L.M."/>
            <person name="Lal K."/>
            <person name="Jena J.K."/>
        </authorList>
    </citation>
    <scope>NUCLEOTIDE SEQUENCE [LARGE SCALE GENOMIC DNA]</scope>
    <source>
        <strain evidence="2">CM1030</strain>
        <tissue evidence="2">Blood</tissue>
    </source>
</reference>
<evidence type="ECO:0000256" key="1">
    <source>
        <dbReference type="SAM" id="MobiDB-lite"/>
    </source>
</evidence>
<evidence type="ECO:0000313" key="2">
    <source>
        <dbReference type="EMBL" id="KAL0155823.1"/>
    </source>
</evidence>
<name>A0ABD0N681_CIRMR</name>
<proteinExistence type="predicted"/>
<feature type="non-terminal residue" evidence="2">
    <location>
        <position position="59"/>
    </location>
</feature>
<accession>A0ABD0N681</accession>
<feature type="non-terminal residue" evidence="2">
    <location>
        <position position="1"/>
    </location>
</feature>
<dbReference type="Proteomes" id="UP001529510">
    <property type="component" value="Unassembled WGS sequence"/>
</dbReference>
<sequence length="59" mass="5918">PVWTANFDDIPMDTGSATVPSAPVANSPAAVPEPAGWNSPNATGDGATGWADFSSFTPV</sequence>
<protein>
    <submittedName>
        <fullName evidence="2">Uncharacterized protein</fullName>
    </submittedName>
</protein>
<dbReference type="AlphaFoldDB" id="A0ABD0N681"/>
<keyword evidence="3" id="KW-1185">Reference proteome</keyword>